<evidence type="ECO:0000313" key="4">
    <source>
        <dbReference type="Proteomes" id="UP000247892"/>
    </source>
</evidence>
<dbReference type="InterPro" id="IPR007037">
    <property type="entry name" value="SIP_rossman_dom"/>
</dbReference>
<dbReference type="PANTHER" id="PTHR30157">
    <property type="entry name" value="FERRIC REDUCTASE, NADPH-DEPENDENT"/>
    <property type="match status" value="1"/>
</dbReference>
<sequence length="282" mass="30790">MTTAAPQLTYRSLQVTAIRRLTPHMARITFTGELDGFVSVAPDQYVKVFFPLPGEDRPQLPPPVSSDVTSWYRTYLAMPDGVRPPMRTYTVRAHRPEAREIDIDFVLHGDSGPASAWAERATVGGQVALLGPHGLYSVPEGTSWQLLVGDETAVPAIGAIVEALPSGAAARVFIEVGDPSDRQDFATDADVEINWVTRNGSPHGEPVLDAVRGATLPAGRPYAWLSGEAGMVKFARRHLVRERGVDKRAITFTGYWRIGRSEEDTGRESLRQTDSGVAPEEE</sequence>
<feature type="region of interest" description="Disordered" evidence="1">
    <location>
        <begin position="263"/>
        <end position="282"/>
    </location>
</feature>
<evidence type="ECO:0000313" key="3">
    <source>
        <dbReference type="EMBL" id="PXY37398.1"/>
    </source>
</evidence>
<dbReference type="PANTHER" id="PTHR30157:SF0">
    <property type="entry name" value="NADPH-DEPENDENT FERRIC-CHELATE REDUCTASE"/>
    <property type="match status" value="1"/>
</dbReference>
<dbReference type="Pfam" id="PF08021">
    <property type="entry name" value="FAD_binding_9"/>
    <property type="match status" value="1"/>
</dbReference>
<protein>
    <submittedName>
        <fullName evidence="3">NADPH-dependent ferric siderophore reductase</fullName>
    </submittedName>
</protein>
<keyword evidence="4" id="KW-1185">Reference proteome</keyword>
<dbReference type="Pfam" id="PF04954">
    <property type="entry name" value="SIP"/>
    <property type="match status" value="1"/>
</dbReference>
<dbReference type="GO" id="GO:0016491">
    <property type="term" value="F:oxidoreductase activity"/>
    <property type="evidence" value="ECO:0007669"/>
    <property type="project" value="InterPro"/>
</dbReference>
<dbReference type="RefSeq" id="WP_110335194.1">
    <property type="nucleotide sequence ID" value="NZ_MASU01000003.1"/>
</dbReference>
<evidence type="ECO:0000256" key="1">
    <source>
        <dbReference type="SAM" id="MobiDB-lite"/>
    </source>
</evidence>
<name>A0A318LXE8_9PSEU</name>
<dbReference type="AlphaFoldDB" id="A0A318LXE8"/>
<organism evidence="3 4">
    <name type="scientific">Prauserella flavalba</name>
    <dbReference type="NCBI Taxonomy" id="1477506"/>
    <lineage>
        <taxon>Bacteria</taxon>
        <taxon>Bacillati</taxon>
        <taxon>Actinomycetota</taxon>
        <taxon>Actinomycetes</taxon>
        <taxon>Pseudonocardiales</taxon>
        <taxon>Pseudonocardiaceae</taxon>
        <taxon>Prauserella</taxon>
    </lineage>
</organism>
<dbReference type="InterPro" id="IPR039261">
    <property type="entry name" value="FNR_nucleotide-bd"/>
</dbReference>
<feature type="domain" description="FAD-binding FR-type" evidence="2">
    <location>
        <begin position="8"/>
        <end position="139"/>
    </location>
</feature>
<gene>
    <name evidence="3" type="ORF">BA062_06635</name>
</gene>
<dbReference type="SUPFAM" id="SSF63380">
    <property type="entry name" value="Riboflavin synthase domain-like"/>
    <property type="match status" value="1"/>
</dbReference>
<dbReference type="Gene3D" id="3.40.50.80">
    <property type="entry name" value="Nucleotide-binding domain of ferredoxin-NADP reductase (FNR) module"/>
    <property type="match status" value="1"/>
</dbReference>
<dbReference type="InterPro" id="IPR017927">
    <property type="entry name" value="FAD-bd_FR_type"/>
</dbReference>
<evidence type="ECO:0000259" key="2">
    <source>
        <dbReference type="PROSITE" id="PS51384"/>
    </source>
</evidence>
<dbReference type="InterPro" id="IPR017938">
    <property type="entry name" value="Riboflavin_synthase-like_b-brl"/>
</dbReference>
<accession>A0A318LXE8</accession>
<dbReference type="CDD" id="cd06193">
    <property type="entry name" value="siderophore_interacting"/>
    <property type="match status" value="1"/>
</dbReference>
<reference evidence="3 4" key="1">
    <citation type="submission" date="2016-07" db="EMBL/GenBank/DDBJ databases">
        <title>Draft genome sequence of Prauserella sp. YIM 121212, isolated from alkaline soil.</title>
        <authorList>
            <person name="Ruckert C."/>
            <person name="Albersmeier A."/>
            <person name="Jiang C.-L."/>
            <person name="Jiang Y."/>
            <person name="Kalinowski J."/>
            <person name="Schneider O."/>
            <person name="Winkler A."/>
            <person name="Zotchev S.B."/>
        </authorList>
    </citation>
    <scope>NUCLEOTIDE SEQUENCE [LARGE SCALE GENOMIC DNA]</scope>
    <source>
        <strain evidence="3 4">YIM 121212</strain>
    </source>
</reference>
<dbReference type="Gene3D" id="2.40.30.10">
    <property type="entry name" value="Translation factors"/>
    <property type="match status" value="1"/>
</dbReference>
<dbReference type="PROSITE" id="PS51384">
    <property type="entry name" value="FAD_FR"/>
    <property type="match status" value="1"/>
</dbReference>
<dbReference type="InterPro" id="IPR039374">
    <property type="entry name" value="SIP_fam"/>
</dbReference>
<proteinExistence type="predicted"/>
<dbReference type="InterPro" id="IPR013113">
    <property type="entry name" value="SIP_FAD-bd"/>
</dbReference>
<dbReference type="EMBL" id="MASU01000003">
    <property type="protein sequence ID" value="PXY37398.1"/>
    <property type="molecule type" value="Genomic_DNA"/>
</dbReference>
<comment type="caution">
    <text evidence="3">The sequence shown here is derived from an EMBL/GenBank/DDBJ whole genome shotgun (WGS) entry which is preliminary data.</text>
</comment>
<dbReference type="OrthoDB" id="3291337at2"/>
<dbReference type="Proteomes" id="UP000247892">
    <property type="component" value="Unassembled WGS sequence"/>
</dbReference>